<protein>
    <submittedName>
        <fullName evidence="1">Uncharacterized protein</fullName>
    </submittedName>
</protein>
<evidence type="ECO:0000313" key="1">
    <source>
        <dbReference type="EMBL" id="KIG12096.1"/>
    </source>
</evidence>
<sequence length="47" mass="5575">MRLCRRGQVEGRRAIGVDAHGARVCYRWHAQLVRSRLRSVPFITPRW</sequence>
<evidence type="ECO:0000313" key="2">
    <source>
        <dbReference type="Proteomes" id="UP000031599"/>
    </source>
</evidence>
<comment type="caution">
    <text evidence="1">The sequence shown here is derived from an EMBL/GenBank/DDBJ whole genome shotgun (WGS) entry which is preliminary data.</text>
</comment>
<organism evidence="1 2">
    <name type="scientific">Enhygromyxa salina</name>
    <dbReference type="NCBI Taxonomy" id="215803"/>
    <lineage>
        <taxon>Bacteria</taxon>
        <taxon>Pseudomonadati</taxon>
        <taxon>Myxococcota</taxon>
        <taxon>Polyangia</taxon>
        <taxon>Nannocystales</taxon>
        <taxon>Nannocystaceae</taxon>
        <taxon>Enhygromyxa</taxon>
    </lineage>
</organism>
<accession>A0A0C2CLH4</accession>
<name>A0A0C2CLH4_9BACT</name>
<dbReference type="AlphaFoldDB" id="A0A0C2CLH4"/>
<gene>
    <name evidence="1" type="ORF">DB30_02041</name>
</gene>
<reference evidence="1 2" key="1">
    <citation type="submission" date="2014-12" db="EMBL/GenBank/DDBJ databases">
        <title>Genome assembly of Enhygromyxa salina DSM 15201.</title>
        <authorList>
            <person name="Sharma G."/>
            <person name="Subramanian S."/>
        </authorList>
    </citation>
    <scope>NUCLEOTIDE SEQUENCE [LARGE SCALE GENOMIC DNA]</scope>
    <source>
        <strain evidence="1 2">DSM 15201</strain>
    </source>
</reference>
<dbReference type="Proteomes" id="UP000031599">
    <property type="component" value="Unassembled WGS sequence"/>
</dbReference>
<proteinExistence type="predicted"/>
<dbReference type="EMBL" id="JMCC02000151">
    <property type="protein sequence ID" value="KIG12096.1"/>
    <property type="molecule type" value="Genomic_DNA"/>
</dbReference>